<dbReference type="SUPFAM" id="SSF51735">
    <property type="entry name" value="NAD(P)-binding Rossmann-fold domains"/>
    <property type="match status" value="1"/>
</dbReference>
<dbReference type="PANTHER" id="PTHR10996:SF283">
    <property type="entry name" value="GLYOXYLATE_HYDROXYPYRUVATE REDUCTASE B"/>
    <property type="match status" value="1"/>
</dbReference>
<dbReference type="AlphaFoldDB" id="A0A2M9FXU1"/>
<evidence type="ECO:0000256" key="1">
    <source>
        <dbReference type="ARBA" id="ARBA00005854"/>
    </source>
</evidence>
<protein>
    <submittedName>
        <fullName evidence="7">D-glycerate dehydrogenase</fullName>
    </submittedName>
</protein>
<dbReference type="CDD" id="cd05301">
    <property type="entry name" value="GDH"/>
    <property type="match status" value="1"/>
</dbReference>
<keyword evidence="8" id="KW-1185">Reference proteome</keyword>
<dbReference type="GO" id="GO:0016618">
    <property type="term" value="F:hydroxypyruvate reductase [NAD(P)H] activity"/>
    <property type="evidence" value="ECO:0007669"/>
    <property type="project" value="TreeGrafter"/>
</dbReference>
<organism evidence="7 8">
    <name type="scientific">Minwuia thermotolerans</name>
    <dbReference type="NCBI Taxonomy" id="2056226"/>
    <lineage>
        <taxon>Bacteria</taxon>
        <taxon>Pseudomonadati</taxon>
        <taxon>Pseudomonadota</taxon>
        <taxon>Alphaproteobacteria</taxon>
        <taxon>Minwuiales</taxon>
        <taxon>Minwuiaceae</taxon>
        <taxon>Minwuia</taxon>
    </lineage>
</organism>
<reference evidence="7 8" key="1">
    <citation type="submission" date="2017-11" db="EMBL/GenBank/DDBJ databases">
        <title>Draft genome sequence of Rhizobiales bacterium SY3-13.</title>
        <authorList>
            <person name="Sun C."/>
        </authorList>
    </citation>
    <scope>NUCLEOTIDE SEQUENCE [LARGE SCALE GENOMIC DNA]</scope>
    <source>
        <strain evidence="7 8">SY3-13</strain>
    </source>
</reference>
<dbReference type="EMBL" id="PHIG01000047">
    <property type="protein sequence ID" value="PJK28270.1"/>
    <property type="molecule type" value="Genomic_DNA"/>
</dbReference>
<dbReference type="PROSITE" id="PS00065">
    <property type="entry name" value="D_2_HYDROXYACID_DH_1"/>
    <property type="match status" value="1"/>
</dbReference>
<dbReference type="InterPro" id="IPR036291">
    <property type="entry name" value="NAD(P)-bd_dom_sf"/>
</dbReference>
<feature type="domain" description="D-isomer specific 2-hydroxyacid dehydrogenase catalytic" evidence="5">
    <location>
        <begin position="35"/>
        <end position="319"/>
    </location>
</feature>
<dbReference type="InterPro" id="IPR006139">
    <property type="entry name" value="D-isomer_2_OHA_DH_cat_dom"/>
</dbReference>
<accession>A0A2M9FXU1</accession>
<dbReference type="GO" id="GO:0051287">
    <property type="term" value="F:NAD binding"/>
    <property type="evidence" value="ECO:0007669"/>
    <property type="project" value="InterPro"/>
</dbReference>
<dbReference type="InterPro" id="IPR006140">
    <property type="entry name" value="D-isomer_DH_NAD-bd"/>
</dbReference>
<dbReference type="OrthoDB" id="9793626at2"/>
<comment type="similarity">
    <text evidence="1 4">Belongs to the D-isomer specific 2-hydroxyacid dehydrogenase family.</text>
</comment>
<proteinExistence type="inferred from homology"/>
<dbReference type="GO" id="GO:0005829">
    <property type="term" value="C:cytosol"/>
    <property type="evidence" value="ECO:0007669"/>
    <property type="project" value="TreeGrafter"/>
</dbReference>
<evidence type="ECO:0000256" key="3">
    <source>
        <dbReference type="ARBA" id="ARBA00023027"/>
    </source>
</evidence>
<feature type="domain" description="D-isomer specific 2-hydroxyacid dehydrogenase NAD-binding" evidence="6">
    <location>
        <begin position="113"/>
        <end position="289"/>
    </location>
</feature>
<evidence type="ECO:0000256" key="4">
    <source>
        <dbReference type="RuleBase" id="RU003719"/>
    </source>
</evidence>
<dbReference type="Pfam" id="PF00389">
    <property type="entry name" value="2-Hacid_dh"/>
    <property type="match status" value="1"/>
</dbReference>
<evidence type="ECO:0000256" key="2">
    <source>
        <dbReference type="ARBA" id="ARBA00023002"/>
    </source>
</evidence>
<dbReference type="InterPro" id="IPR050223">
    <property type="entry name" value="D-isomer_2-hydroxyacid_DH"/>
</dbReference>
<dbReference type="Proteomes" id="UP000229498">
    <property type="component" value="Unassembled WGS sequence"/>
</dbReference>
<sequence length="320" mass="34144">MSDRPRLLVTRRMPDAVTARAARDYDAVLNPEDVIMPPETLLRAAEGKDAMLICSSEKITAELVAALPDSVRIISTFSVGHEHIDVEAVKASGRAVTNTPEVLNEAVADLAILLLLGAARRGHEGQSLVRDGRWNRWHTTMLLGKDLGGARLGILGMGGIGRAIARRARGFGLEIHYHNRRPLPAELEEGAVYHDSPEALAAVSDFLSVNCPSTAETRGLVDAAFIDAMPKDAVLVNTARGDIVDDDAVIAALTSGRLFAAGLDVFAGEPDLDPRYRGLANAFLLPHLGSATFGTRDAMGFCCLDNLDAFFAGKPCPTAL</sequence>
<name>A0A2M9FXU1_9PROT</name>
<keyword evidence="2 4" id="KW-0560">Oxidoreductase</keyword>
<dbReference type="FunFam" id="3.40.50.720:FF:000203">
    <property type="entry name" value="D-3-phosphoglycerate dehydrogenase (SerA)"/>
    <property type="match status" value="1"/>
</dbReference>
<dbReference type="PROSITE" id="PS00671">
    <property type="entry name" value="D_2_HYDROXYACID_DH_3"/>
    <property type="match status" value="1"/>
</dbReference>
<comment type="caution">
    <text evidence="7">The sequence shown here is derived from an EMBL/GenBank/DDBJ whole genome shotgun (WGS) entry which is preliminary data.</text>
</comment>
<dbReference type="Gene3D" id="3.40.50.720">
    <property type="entry name" value="NAD(P)-binding Rossmann-like Domain"/>
    <property type="match status" value="2"/>
</dbReference>
<keyword evidence="3" id="KW-0520">NAD</keyword>
<dbReference type="Pfam" id="PF02826">
    <property type="entry name" value="2-Hacid_dh_C"/>
    <property type="match status" value="1"/>
</dbReference>
<evidence type="ECO:0000259" key="6">
    <source>
        <dbReference type="Pfam" id="PF02826"/>
    </source>
</evidence>
<dbReference type="InterPro" id="IPR029753">
    <property type="entry name" value="D-isomer_DH_CS"/>
</dbReference>
<dbReference type="SUPFAM" id="SSF52283">
    <property type="entry name" value="Formate/glycerate dehydrogenase catalytic domain-like"/>
    <property type="match status" value="1"/>
</dbReference>
<evidence type="ECO:0000259" key="5">
    <source>
        <dbReference type="Pfam" id="PF00389"/>
    </source>
</evidence>
<dbReference type="InterPro" id="IPR029752">
    <property type="entry name" value="D-isomer_DH_CS1"/>
</dbReference>
<evidence type="ECO:0000313" key="8">
    <source>
        <dbReference type="Proteomes" id="UP000229498"/>
    </source>
</evidence>
<dbReference type="RefSeq" id="WP_109794717.1">
    <property type="nucleotide sequence ID" value="NZ_PHIG01000047.1"/>
</dbReference>
<dbReference type="PANTHER" id="PTHR10996">
    <property type="entry name" value="2-HYDROXYACID DEHYDROGENASE-RELATED"/>
    <property type="match status" value="1"/>
</dbReference>
<gene>
    <name evidence="7" type="ORF">CVT23_18020</name>
</gene>
<dbReference type="GO" id="GO:0030267">
    <property type="term" value="F:glyoxylate reductase (NADPH) activity"/>
    <property type="evidence" value="ECO:0007669"/>
    <property type="project" value="TreeGrafter"/>
</dbReference>
<evidence type="ECO:0000313" key="7">
    <source>
        <dbReference type="EMBL" id="PJK28270.1"/>
    </source>
</evidence>